<organism evidence="1 2">
    <name type="scientific">Lacibacter cauensis</name>
    <dbReference type="NCBI Taxonomy" id="510947"/>
    <lineage>
        <taxon>Bacteria</taxon>
        <taxon>Pseudomonadati</taxon>
        <taxon>Bacteroidota</taxon>
        <taxon>Chitinophagia</taxon>
        <taxon>Chitinophagales</taxon>
        <taxon>Chitinophagaceae</taxon>
        <taxon>Lacibacter</taxon>
    </lineage>
</organism>
<comment type="caution">
    <text evidence="1">The sequence shown here is derived from an EMBL/GenBank/DDBJ whole genome shotgun (WGS) entry which is preliminary data.</text>
</comment>
<dbReference type="EMBL" id="VLLE01000002">
    <property type="protein sequence ID" value="TWI85250.1"/>
    <property type="molecule type" value="Genomic_DNA"/>
</dbReference>
<proteinExistence type="predicted"/>
<accession>A0A562SWW3</accession>
<dbReference type="Proteomes" id="UP000316167">
    <property type="component" value="Unassembled WGS sequence"/>
</dbReference>
<keyword evidence="2" id="KW-1185">Reference proteome</keyword>
<gene>
    <name evidence="1" type="ORF">IQ13_0409</name>
</gene>
<sequence>MLTGIYDHAHAFNYNMKQLLAGLVLMIAVKSHAQMVEYFAGDKRTGIDIMWFKNFQNKQKAKTAFLYFSRNRASVSYKQGSAAMGSTNAVSYNFKNGLGLVTVASFVNAGFVPKAGVQYYRQSGNFMFFGWLVSDIKKQGNVDLFGLFRYQPTVSENWRGLLQMELFPVYQPSSELWNIIERVRLGAKYRAWSRGLMMDFQQTGKNNFIGTSNLGAFIRYEF</sequence>
<evidence type="ECO:0000313" key="2">
    <source>
        <dbReference type="Proteomes" id="UP000316167"/>
    </source>
</evidence>
<reference evidence="1 2" key="1">
    <citation type="journal article" date="2015" name="Stand. Genomic Sci.">
        <title>Genomic Encyclopedia of Bacterial and Archaeal Type Strains, Phase III: the genomes of soil and plant-associated and newly described type strains.</title>
        <authorList>
            <person name="Whitman W.B."/>
            <person name="Woyke T."/>
            <person name="Klenk H.P."/>
            <person name="Zhou Y."/>
            <person name="Lilburn T.G."/>
            <person name="Beck B.J."/>
            <person name="De Vos P."/>
            <person name="Vandamme P."/>
            <person name="Eisen J.A."/>
            <person name="Garrity G."/>
            <person name="Hugenholtz P."/>
            <person name="Kyrpides N.C."/>
        </authorList>
    </citation>
    <scope>NUCLEOTIDE SEQUENCE [LARGE SCALE GENOMIC DNA]</scope>
    <source>
        <strain evidence="1 2">CGMCC 1.7271</strain>
    </source>
</reference>
<evidence type="ECO:0000313" key="1">
    <source>
        <dbReference type="EMBL" id="TWI85250.1"/>
    </source>
</evidence>
<name>A0A562SWW3_9BACT</name>
<protein>
    <submittedName>
        <fullName evidence="1">Uncharacterized protein</fullName>
    </submittedName>
</protein>
<dbReference type="AlphaFoldDB" id="A0A562SWW3"/>